<proteinExistence type="inferred from homology"/>
<evidence type="ECO:0000256" key="2">
    <source>
        <dbReference type="SAM" id="Phobius"/>
    </source>
</evidence>
<evidence type="ECO:0000313" key="4">
    <source>
        <dbReference type="EMBL" id="MFC7388738.1"/>
    </source>
</evidence>
<keyword evidence="2" id="KW-1133">Transmembrane helix</keyword>
<reference evidence="5" key="1">
    <citation type="journal article" date="2019" name="Int. J. Syst. Evol. Microbiol.">
        <title>The Global Catalogue of Microorganisms (GCM) 10K type strain sequencing project: providing services to taxonomists for standard genome sequencing and annotation.</title>
        <authorList>
            <consortium name="The Broad Institute Genomics Platform"/>
            <consortium name="The Broad Institute Genome Sequencing Center for Infectious Disease"/>
            <person name="Wu L."/>
            <person name="Ma J."/>
        </authorList>
    </citation>
    <scope>NUCLEOTIDE SEQUENCE [LARGE SCALE GENOMIC DNA]</scope>
    <source>
        <strain evidence="5">CCUG 55590</strain>
    </source>
</reference>
<feature type="transmembrane region" description="Helical" evidence="2">
    <location>
        <begin position="65"/>
        <end position="85"/>
    </location>
</feature>
<comment type="similarity">
    <text evidence="1">Belongs to the DedA family.</text>
</comment>
<dbReference type="EMBL" id="JBHTCE010000001">
    <property type="protein sequence ID" value="MFC7388738.1"/>
    <property type="molecule type" value="Genomic_DNA"/>
</dbReference>
<dbReference type="PANTHER" id="PTHR42709">
    <property type="entry name" value="ALKALINE PHOSPHATASE LIKE PROTEIN"/>
    <property type="match status" value="1"/>
</dbReference>
<dbReference type="RefSeq" id="WP_214786233.1">
    <property type="nucleotide sequence ID" value="NZ_JANIEL010000005.1"/>
</dbReference>
<feature type="transmembrane region" description="Helical" evidence="2">
    <location>
        <begin position="249"/>
        <end position="267"/>
    </location>
</feature>
<keyword evidence="2" id="KW-0812">Transmembrane</keyword>
<dbReference type="Pfam" id="PF09335">
    <property type="entry name" value="VTT_dom"/>
    <property type="match status" value="1"/>
</dbReference>
<gene>
    <name evidence="4" type="ORF">ACFQO8_01205</name>
</gene>
<sequence length="280" mass="31034">MKERHSIYLGYGLGLIALSLLPFVVLPSLLLPYQLGWTGVVLLALSVGLLRSIRDGSNMILKQMWKITFSLFLIFVLVYYVSFGLVLYDTYGLDRLLEQYERQAVWVFAAFSFLQPIALPVPEAVSVPIGSVALGPFRAALVGSVSTTLGIFVMYGLARFGRERIIRWVDEEKLKTYDRYVEKYGLGILLVLFIIPILPDEVICLAAGFSRVPFPRFAGIAFGAKIVTSFGLAYSVSIGQLFMTGSSPIAIVSVMASLIVLILAFIWRKRKKGDSNGTQE</sequence>
<keyword evidence="2" id="KW-0472">Membrane</keyword>
<dbReference type="InterPro" id="IPR051311">
    <property type="entry name" value="DedA_domain"/>
</dbReference>
<feature type="transmembrane region" description="Helical" evidence="2">
    <location>
        <begin position="220"/>
        <end position="243"/>
    </location>
</feature>
<feature type="domain" description="VTT" evidence="3">
    <location>
        <begin position="125"/>
        <end position="236"/>
    </location>
</feature>
<evidence type="ECO:0000259" key="3">
    <source>
        <dbReference type="Pfam" id="PF09335"/>
    </source>
</evidence>
<feature type="transmembrane region" description="Helical" evidence="2">
    <location>
        <begin position="7"/>
        <end position="29"/>
    </location>
</feature>
<feature type="transmembrane region" description="Helical" evidence="2">
    <location>
        <begin position="137"/>
        <end position="158"/>
    </location>
</feature>
<evidence type="ECO:0000313" key="5">
    <source>
        <dbReference type="Proteomes" id="UP001596439"/>
    </source>
</evidence>
<evidence type="ECO:0000256" key="1">
    <source>
        <dbReference type="ARBA" id="ARBA00010792"/>
    </source>
</evidence>
<protein>
    <submittedName>
        <fullName evidence="4">TVP38/TMEM64 family protein</fullName>
    </submittedName>
</protein>
<name>A0ABW2PGY6_9BACL</name>
<feature type="transmembrane region" description="Helical" evidence="2">
    <location>
        <begin position="35"/>
        <end position="53"/>
    </location>
</feature>
<dbReference type="InterPro" id="IPR032816">
    <property type="entry name" value="VTT_dom"/>
</dbReference>
<organism evidence="4 5">
    <name type="scientific">Exiguobacterium aestuarii</name>
    <dbReference type="NCBI Taxonomy" id="273527"/>
    <lineage>
        <taxon>Bacteria</taxon>
        <taxon>Bacillati</taxon>
        <taxon>Bacillota</taxon>
        <taxon>Bacilli</taxon>
        <taxon>Bacillales</taxon>
        <taxon>Bacillales Family XII. Incertae Sedis</taxon>
        <taxon>Exiguobacterium</taxon>
    </lineage>
</organism>
<comment type="caution">
    <text evidence="4">The sequence shown here is derived from an EMBL/GenBank/DDBJ whole genome shotgun (WGS) entry which is preliminary data.</text>
</comment>
<accession>A0ABW2PGY6</accession>
<keyword evidence="5" id="KW-1185">Reference proteome</keyword>
<feature type="transmembrane region" description="Helical" evidence="2">
    <location>
        <begin position="184"/>
        <end position="208"/>
    </location>
</feature>
<dbReference type="Proteomes" id="UP001596439">
    <property type="component" value="Unassembled WGS sequence"/>
</dbReference>